<evidence type="ECO:0000256" key="1">
    <source>
        <dbReference type="ARBA" id="ARBA00000707"/>
    </source>
</evidence>
<evidence type="ECO:0000256" key="15">
    <source>
        <dbReference type="ARBA" id="ARBA00032096"/>
    </source>
</evidence>
<dbReference type="SMART" id="SM00290">
    <property type="entry name" value="ZnF_UBP"/>
    <property type="match status" value="2"/>
</dbReference>
<evidence type="ECO:0000259" key="19">
    <source>
        <dbReference type="PROSITE" id="PS50030"/>
    </source>
</evidence>
<accession>A0A0B7NMS0</accession>
<dbReference type="Pfam" id="PF02148">
    <property type="entry name" value="zf-UBP"/>
    <property type="match status" value="1"/>
</dbReference>
<feature type="domain" description="UBA" evidence="19">
    <location>
        <begin position="583"/>
        <end position="624"/>
    </location>
</feature>
<dbReference type="Pfam" id="PF22562">
    <property type="entry name" value="UBA_7"/>
    <property type="match status" value="2"/>
</dbReference>
<dbReference type="PANTHER" id="PTHR21646">
    <property type="entry name" value="UBIQUITIN CARBOXYL-TERMINAL HYDROLASE"/>
    <property type="match status" value="1"/>
</dbReference>
<feature type="domain" description="UBP-type" evidence="21">
    <location>
        <begin position="1"/>
        <end position="107"/>
    </location>
</feature>
<dbReference type="PROSITE" id="PS00972">
    <property type="entry name" value="USP_1"/>
    <property type="match status" value="1"/>
</dbReference>
<comment type="catalytic activity">
    <reaction evidence="1">
        <text>Thiol-dependent hydrolysis of ester, thioester, amide, peptide and isopeptide bonds formed by the C-terminal Gly of ubiquitin (a 76-residue protein attached to proteins as an intracellular targeting signal).</text>
        <dbReference type="EC" id="3.4.19.12"/>
    </reaction>
</comment>
<dbReference type="EC" id="3.4.19.12" evidence="3"/>
<protein>
    <recommendedName>
        <fullName evidence="4">Ubiquitin carboxyl-terminal hydrolase 14</fullName>
        <ecNumber evidence="3">3.4.19.12</ecNumber>
    </recommendedName>
    <alternativeName>
        <fullName evidence="13">Deubiquitinating enzyme 14</fullName>
    </alternativeName>
    <alternativeName>
        <fullName evidence="14">Ubiquitin thioesterase 14</fullName>
    </alternativeName>
    <alternativeName>
        <fullName evidence="15">Ubiquitin-specific-processing protease 14</fullName>
    </alternativeName>
</protein>
<dbReference type="SUPFAM" id="SSF54001">
    <property type="entry name" value="Cysteine proteinases"/>
    <property type="match status" value="1"/>
</dbReference>
<evidence type="ECO:0000256" key="7">
    <source>
        <dbReference type="ARBA" id="ARBA00022737"/>
    </source>
</evidence>
<dbReference type="Gene3D" id="3.90.70.10">
    <property type="entry name" value="Cysteine proteinases"/>
    <property type="match status" value="1"/>
</dbReference>
<evidence type="ECO:0000256" key="5">
    <source>
        <dbReference type="ARBA" id="ARBA00022670"/>
    </source>
</evidence>
<evidence type="ECO:0000256" key="3">
    <source>
        <dbReference type="ARBA" id="ARBA00012759"/>
    </source>
</evidence>
<dbReference type="InterPro" id="IPR013083">
    <property type="entry name" value="Znf_RING/FYVE/PHD"/>
</dbReference>
<dbReference type="Proteomes" id="UP000054107">
    <property type="component" value="Unassembled WGS sequence"/>
</dbReference>
<dbReference type="InterPro" id="IPR015940">
    <property type="entry name" value="UBA"/>
</dbReference>
<keyword evidence="11" id="KW-0788">Thiol protease</keyword>
<keyword evidence="10" id="KW-0378">Hydrolase</keyword>
<keyword evidence="8 17" id="KW-0863">Zinc-finger</keyword>
<feature type="binding site" evidence="16">
    <location>
        <position position="214"/>
    </location>
    <ligand>
        <name>Zn(2+)</name>
        <dbReference type="ChEBI" id="CHEBI:29105"/>
    </ligand>
</feature>
<dbReference type="OrthoDB" id="361536at2759"/>
<keyword evidence="5" id="KW-0645">Protease</keyword>
<evidence type="ECO:0000313" key="23">
    <source>
        <dbReference type="Proteomes" id="UP000054107"/>
    </source>
</evidence>
<evidence type="ECO:0000259" key="21">
    <source>
        <dbReference type="PROSITE" id="PS50271"/>
    </source>
</evidence>
<dbReference type="Pfam" id="PF17807">
    <property type="entry name" value="zf-UBP_var"/>
    <property type="match status" value="1"/>
</dbReference>
<evidence type="ECO:0000256" key="8">
    <source>
        <dbReference type="ARBA" id="ARBA00022771"/>
    </source>
</evidence>
<comment type="similarity">
    <text evidence="2">Belongs to the peptidase C19 family.</text>
</comment>
<evidence type="ECO:0000256" key="9">
    <source>
        <dbReference type="ARBA" id="ARBA00022786"/>
    </source>
</evidence>
<dbReference type="SMART" id="SM00165">
    <property type="entry name" value="UBA"/>
    <property type="match status" value="2"/>
</dbReference>
<dbReference type="InterPro" id="IPR050185">
    <property type="entry name" value="Ub_carboxyl-term_hydrolase"/>
</dbReference>
<dbReference type="InterPro" id="IPR038765">
    <property type="entry name" value="Papain-like_cys_pep_sf"/>
</dbReference>
<dbReference type="FunFam" id="3.30.40.10:FF:000396">
    <property type="entry name" value="Ubiquitin carboxyl-terminal hydrolase"/>
    <property type="match status" value="1"/>
</dbReference>
<dbReference type="AlphaFoldDB" id="A0A0B7NMS0"/>
<dbReference type="GO" id="GO:0016579">
    <property type="term" value="P:protein deubiquitination"/>
    <property type="evidence" value="ECO:0007669"/>
    <property type="project" value="InterPro"/>
</dbReference>
<feature type="region of interest" description="Disordered" evidence="18">
    <location>
        <begin position="559"/>
        <end position="585"/>
    </location>
</feature>
<dbReference type="PIRSF" id="PIRSF016308">
    <property type="entry name" value="UBP"/>
    <property type="match status" value="1"/>
</dbReference>
<keyword evidence="12 16" id="KW-0862">Zinc</keyword>
<dbReference type="Gene3D" id="3.30.40.10">
    <property type="entry name" value="Zinc/RING finger domain, C3HC4 (zinc finger)"/>
    <property type="match status" value="2"/>
</dbReference>
<feature type="compositionally biased region" description="Low complexity" evidence="18">
    <location>
        <begin position="571"/>
        <end position="585"/>
    </location>
</feature>
<dbReference type="SUPFAM" id="SSF46934">
    <property type="entry name" value="UBA-like"/>
    <property type="match status" value="1"/>
</dbReference>
<dbReference type="PROSITE" id="PS50271">
    <property type="entry name" value="ZF_UBP"/>
    <property type="match status" value="2"/>
</dbReference>
<dbReference type="InterPro" id="IPR001394">
    <property type="entry name" value="Peptidase_C19_UCH"/>
</dbReference>
<dbReference type="InterPro" id="IPR028889">
    <property type="entry name" value="USP"/>
</dbReference>
<evidence type="ECO:0000256" key="6">
    <source>
        <dbReference type="ARBA" id="ARBA00022723"/>
    </source>
</evidence>
<dbReference type="PROSITE" id="PS50030">
    <property type="entry name" value="UBA"/>
    <property type="match status" value="2"/>
</dbReference>
<dbReference type="FunFam" id="1.10.8.10:FF:000086">
    <property type="entry name" value="Ubiquitin carboxyl-terminal hydrolase"/>
    <property type="match status" value="1"/>
</dbReference>
<keyword evidence="6 16" id="KW-0479">Metal-binding</keyword>
<dbReference type="CDD" id="cd14385">
    <property type="entry name" value="UBA1_spUBP14_like"/>
    <property type="match status" value="1"/>
</dbReference>
<organism evidence="22 23">
    <name type="scientific">Parasitella parasitica</name>
    <dbReference type="NCBI Taxonomy" id="35722"/>
    <lineage>
        <taxon>Eukaryota</taxon>
        <taxon>Fungi</taxon>
        <taxon>Fungi incertae sedis</taxon>
        <taxon>Mucoromycota</taxon>
        <taxon>Mucoromycotina</taxon>
        <taxon>Mucoromycetes</taxon>
        <taxon>Mucorales</taxon>
        <taxon>Mucorineae</taxon>
        <taxon>Mucoraceae</taxon>
        <taxon>Parasitella</taxon>
    </lineage>
</organism>
<evidence type="ECO:0000256" key="16">
    <source>
        <dbReference type="PIRSR" id="PIRSR016308-3"/>
    </source>
</evidence>
<dbReference type="EMBL" id="LN733222">
    <property type="protein sequence ID" value="CEP16653.1"/>
    <property type="molecule type" value="Genomic_DNA"/>
</dbReference>
<dbReference type="Pfam" id="PF00443">
    <property type="entry name" value="UCH"/>
    <property type="match status" value="1"/>
</dbReference>
<sequence length="726" mass="80927">MVCSHIENATLNPPSALTQVHKEECTQCFDNQDGPEGIDVCLTCFNGGCVNKDRHHALTHSQLTGHPLAVNIRRITVTNPNKRNNENAPPQKITKIAIVMENEEPTYEFVTTVRCYACSAEESKAATPKLNAIVDAVMNSLSSAKQSEVKAWEEVITPCEHTLCLTQEEPKQLQGQDLAHCADCELNQNLWLCLACGNLGCGRKQYDGSGGNNHAIEHFEKTGHGVNVKLGTITAEGTADIYCYSCDDARVDADLATHLANWGINVAQQQKTEKSMTELQLEQNMKFDFSMTTEDGKQLEPKFGAGYTGLKNLGNSCYMASVLQSVFHMEQFQLRYNQQLSDHALTCIADPATCWHCQLHKLADGLLSGRYSQPLTNDDGVQYQDGIAPGMFKALVGKNHQEFSTMRQQDAFEFFQFLCKTIQQKEHATKNDPTNVFDFVTEQRLQCGKCKKVRYQRDKTSCISVEVPARPKENTENEYEAVDFTECLDVFVRDETLDGYQCPNCNEKTIAQRSVKFSTFPEILVVNPRRFAFVNWVPQKLNIPINFPQGPVQLDKYMGTGQQPGEELLPEESAGSSSCSEPSFSQNDIDQLKAMGFSENRCKRALLNTGHNGADIAMNWMFEHMEDPDIDDPLPTDNIAAASITSKSGPTADQISTLQEMGFTAQQAKKALHETNNDTERALDWLFSHPDDNREMSEQAANDTTTPEVIGGKLKPAVFDEFVLML</sequence>
<evidence type="ECO:0000259" key="20">
    <source>
        <dbReference type="PROSITE" id="PS50235"/>
    </source>
</evidence>
<keyword evidence="7" id="KW-0677">Repeat</keyword>
<dbReference type="InterPro" id="IPR041432">
    <property type="entry name" value="UBP13_Znf-UBP_var"/>
</dbReference>
<evidence type="ECO:0000313" key="22">
    <source>
        <dbReference type="EMBL" id="CEP16653.1"/>
    </source>
</evidence>
<dbReference type="GO" id="GO:0004843">
    <property type="term" value="F:cysteine-type deubiquitinase activity"/>
    <property type="evidence" value="ECO:0007669"/>
    <property type="project" value="UniProtKB-EC"/>
</dbReference>
<dbReference type="CDD" id="cd02658">
    <property type="entry name" value="Peptidase_C19B"/>
    <property type="match status" value="1"/>
</dbReference>
<dbReference type="GO" id="GO:0008270">
    <property type="term" value="F:zinc ion binding"/>
    <property type="evidence" value="ECO:0007669"/>
    <property type="project" value="UniProtKB-KW"/>
</dbReference>
<feature type="domain" description="UBP-type" evidence="21">
    <location>
        <begin position="157"/>
        <end position="266"/>
    </location>
</feature>
<gene>
    <name evidence="22" type="primary">PARPA_10925.1 scaffold 41991</name>
</gene>
<keyword evidence="9" id="KW-0833">Ubl conjugation pathway</keyword>
<dbReference type="InterPro" id="IPR016652">
    <property type="entry name" value="Ubiquitinyl_hydrolase"/>
</dbReference>
<name>A0A0B7NMS0_9FUNG</name>
<dbReference type="STRING" id="35722.A0A0B7NMS0"/>
<dbReference type="PROSITE" id="PS50235">
    <property type="entry name" value="USP_3"/>
    <property type="match status" value="1"/>
</dbReference>
<dbReference type="SUPFAM" id="SSF57850">
    <property type="entry name" value="RING/U-box"/>
    <property type="match status" value="2"/>
</dbReference>
<proteinExistence type="inferred from homology"/>
<dbReference type="FunFam" id="3.30.40.10:FF:000587">
    <property type="entry name" value="Ubiquitin carboxyl-terminal hydrolase"/>
    <property type="match status" value="1"/>
</dbReference>
<feature type="domain" description="UBA" evidence="19">
    <location>
        <begin position="643"/>
        <end position="689"/>
    </location>
</feature>
<evidence type="ECO:0000256" key="14">
    <source>
        <dbReference type="ARBA" id="ARBA00029889"/>
    </source>
</evidence>
<dbReference type="InterPro" id="IPR009060">
    <property type="entry name" value="UBA-like_sf"/>
</dbReference>
<dbReference type="GO" id="GO:0006508">
    <property type="term" value="P:proteolysis"/>
    <property type="evidence" value="ECO:0007669"/>
    <property type="project" value="UniProtKB-KW"/>
</dbReference>
<evidence type="ECO:0000256" key="10">
    <source>
        <dbReference type="ARBA" id="ARBA00022801"/>
    </source>
</evidence>
<feature type="domain" description="USP" evidence="20">
    <location>
        <begin position="308"/>
        <end position="648"/>
    </location>
</feature>
<evidence type="ECO:0000256" key="11">
    <source>
        <dbReference type="ARBA" id="ARBA00022807"/>
    </source>
</evidence>
<reference evidence="22 23" key="1">
    <citation type="submission" date="2014-09" db="EMBL/GenBank/DDBJ databases">
        <authorList>
            <person name="Ellenberger Sabrina"/>
        </authorList>
    </citation>
    <scope>NUCLEOTIDE SEQUENCE [LARGE SCALE GENOMIC DNA]</scope>
    <source>
        <strain evidence="22 23">CBS 412.66</strain>
    </source>
</reference>
<dbReference type="Gene3D" id="1.10.8.10">
    <property type="entry name" value="DNA helicase RuvA subunit, C-terminal domain"/>
    <property type="match status" value="2"/>
</dbReference>
<dbReference type="InterPro" id="IPR018200">
    <property type="entry name" value="USP_CS"/>
</dbReference>
<feature type="binding site" evidence="16">
    <location>
        <position position="184"/>
    </location>
    <ligand>
        <name>Zn(2+)</name>
        <dbReference type="ChEBI" id="CHEBI:29105"/>
    </ligand>
</feature>
<evidence type="ECO:0000256" key="17">
    <source>
        <dbReference type="PROSITE-ProRule" id="PRU00502"/>
    </source>
</evidence>
<feature type="binding site" evidence="16">
    <location>
        <position position="181"/>
    </location>
    <ligand>
        <name>Zn(2+)</name>
        <dbReference type="ChEBI" id="CHEBI:29105"/>
    </ligand>
</feature>
<dbReference type="CDD" id="cd14386">
    <property type="entry name" value="UBA2_UBP5"/>
    <property type="match status" value="1"/>
</dbReference>
<dbReference type="PANTHER" id="PTHR21646:SF10">
    <property type="entry name" value="UBIQUITIN CARBOXYL-TERMINAL HYDROLASE 14"/>
    <property type="match status" value="1"/>
</dbReference>
<feature type="binding site" evidence="16">
    <location>
        <position position="201"/>
    </location>
    <ligand>
        <name>Zn(2+)</name>
        <dbReference type="ChEBI" id="CHEBI:29105"/>
    </ligand>
</feature>
<evidence type="ECO:0000256" key="18">
    <source>
        <dbReference type="SAM" id="MobiDB-lite"/>
    </source>
</evidence>
<evidence type="ECO:0000256" key="2">
    <source>
        <dbReference type="ARBA" id="ARBA00009085"/>
    </source>
</evidence>
<evidence type="ECO:0000256" key="4">
    <source>
        <dbReference type="ARBA" id="ARBA00014611"/>
    </source>
</evidence>
<evidence type="ECO:0000256" key="13">
    <source>
        <dbReference type="ARBA" id="ARBA00029877"/>
    </source>
</evidence>
<keyword evidence="23" id="KW-1185">Reference proteome</keyword>
<dbReference type="InterPro" id="IPR001607">
    <property type="entry name" value="Znf_UBP"/>
</dbReference>
<evidence type="ECO:0000256" key="12">
    <source>
        <dbReference type="ARBA" id="ARBA00022833"/>
    </source>
</evidence>